<proteinExistence type="predicted"/>
<reference evidence="1" key="1">
    <citation type="submission" date="2021-06" db="EMBL/GenBank/DDBJ databases">
        <authorList>
            <person name="Kallberg Y."/>
            <person name="Tangrot J."/>
            <person name="Rosling A."/>
        </authorList>
    </citation>
    <scope>NUCLEOTIDE SEQUENCE</scope>
    <source>
        <strain evidence="1">FL966</strain>
    </source>
</reference>
<comment type="caution">
    <text evidence="1">The sequence shown here is derived from an EMBL/GenBank/DDBJ whole genome shotgun (WGS) entry which is preliminary data.</text>
</comment>
<protein>
    <submittedName>
        <fullName evidence="1">5052_t:CDS:1</fullName>
    </submittedName>
</protein>
<gene>
    <name evidence="1" type="ORF">CPELLU_LOCUS5965</name>
</gene>
<dbReference type="EMBL" id="CAJVQA010003580">
    <property type="protein sequence ID" value="CAG8578241.1"/>
    <property type="molecule type" value="Genomic_DNA"/>
</dbReference>
<name>A0A9N9BWA2_9GLOM</name>
<accession>A0A9N9BWA2</accession>
<keyword evidence="2" id="KW-1185">Reference proteome</keyword>
<evidence type="ECO:0000313" key="2">
    <source>
        <dbReference type="Proteomes" id="UP000789759"/>
    </source>
</evidence>
<evidence type="ECO:0000313" key="1">
    <source>
        <dbReference type="EMBL" id="CAG8578241.1"/>
    </source>
</evidence>
<sequence>WFRHYYEQKEKLAQEEAKKIIINLQTKFEETYIKFYYKHLYTDTSIERITSTSPDLDYQSDEDYHQYAFK</sequence>
<feature type="non-terminal residue" evidence="1">
    <location>
        <position position="70"/>
    </location>
</feature>
<dbReference type="OrthoDB" id="2409507at2759"/>
<dbReference type="AlphaFoldDB" id="A0A9N9BWA2"/>
<organism evidence="1 2">
    <name type="scientific">Cetraspora pellucida</name>
    <dbReference type="NCBI Taxonomy" id="1433469"/>
    <lineage>
        <taxon>Eukaryota</taxon>
        <taxon>Fungi</taxon>
        <taxon>Fungi incertae sedis</taxon>
        <taxon>Mucoromycota</taxon>
        <taxon>Glomeromycotina</taxon>
        <taxon>Glomeromycetes</taxon>
        <taxon>Diversisporales</taxon>
        <taxon>Gigasporaceae</taxon>
        <taxon>Cetraspora</taxon>
    </lineage>
</organism>
<dbReference type="Proteomes" id="UP000789759">
    <property type="component" value="Unassembled WGS sequence"/>
</dbReference>